<dbReference type="InParanoid" id="B3RR49"/>
<feature type="region of interest" description="Disordered" evidence="1">
    <location>
        <begin position="1"/>
        <end position="33"/>
    </location>
</feature>
<dbReference type="RefSeq" id="XP_002110276.1">
    <property type="nucleotide sequence ID" value="XM_002110240.1"/>
</dbReference>
<accession>B3RR49</accession>
<dbReference type="Proteomes" id="UP000009022">
    <property type="component" value="Unassembled WGS sequence"/>
</dbReference>
<feature type="compositionally biased region" description="Basic and acidic residues" evidence="1">
    <location>
        <begin position="12"/>
        <end position="24"/>
    </location>
</feature>
<dbReference type="CTD" id="6752026"/>
<proteinExistence type="predicted"/>
<dbReference type="AlphaFoldDB" id="B3RR49"/>
<feature type="compositionally biased region" description="Polar residues" evidence="1">
    <location>
        <begin position="1"/>
        <end position="11"/>
    </location>
</feature>
<feature type="non-terminal residue" evidence="2">
    <location>
        <position position="73"/>
    </location>
</feature>
<feature type="non-terminal residue" evidence="2">
    <location>
        <position position="1"/>
    </location>
</feature>
<dbReference type="OrthoDB" id="5562606at2759"/>
<evidence type="ECO:0000256" key="1">
    <source>
        <dbReference type="SAM" id="MobiDB-lite"/>
    </source>
</evidence>
<sequence>SISFSTITKADGSSETKRVERNSNGDEEITVTQSFGDQSYTYKKRIKADGSSEINEDFVNVDQDKMSEIRSKF</sequence>
<dbReference type="EMBL" id="DS985243">
    <property type="protein sequence ID" value="EDV26280.1"/>
    <property type="molecule type" value="Genomic_DNA"/>
</dbReference>
<protein>
    <submittedName>
        <fullName evidence="2">Uncharacterized protein</fullName>
    </submittedName>
</protein>
<keyword evidence="3" id="KW-1185">Reference proteome</keyword>
<gene>
    <name evidence="2" type="ORF">TRIADDRAFT_8659</name>
</gene>
<organism evidence="2 3">
    <name type="scientific">Trichoplax adhaerens</name>
    <name type="common">Trichoplax reptans</name>
    <dbReference type="NCBI Taxonomy" id="10228"/>
    <lineage>
        <taxon>Eukaryota</taxon>
        <taxon>Metazoa</taxon>
        <taxon>Placozoa</taxon>
        <taxon>Uniplacotomia</taxon>
        <taxon>Trichoplacea</taxon>
        <taxon>Trichoplacidae</taxon>
        <taxon>Trichoplax</taxon>
    </lineage>
</organism>
<dbReference type="HOGENOM" id="CLU_2712126_0_0_1"/>
<reference evidence="2 3" key="1">
    <citation type="journal article" date="2008" name="Nature">
        <title>The Trichoplax genome and the nature of placozoans.</title>
        <authorList>
            <person name="Srivastava M."/>
            <person name="Begovic E."/>
            <person name="Chapman J."/>
            <person name="Putnam N.H."/>
            <person name="Hellsten U."/>
            <person name="Kawashima T."/>
            <person name="Kuo A."/>
            <person name="Mitros T."/>
            <person name="Salamov A."/>
            <person name="Carpenter M.L."/>
            <person name="Signorovitch A.Y."/>
            <person name="Moreno M.A."/>
            <person name="Kamm K."/>
            <person name="Grimwood J."/>
            <person name="Schmutz J."/>
            <person name="Shapiro H."/>
            <person name="Grigoriev I.V."/>
            <person name="Buss L.W."/>
            <person name="Schierwater B."/>
            <person name="Dellaporta S.L."/>
            <person name="Rokhsar D.S."/>
        </authorList>
    </citation>
    <scope>NUCLEOTIDE SEQUENCE [LARGE SCALE GENOMIC DNA]</scope>
    <source>
        <strain evidence="2 3">Grell-BS-1999</strain>
    </source>
</reference>
<name>B3RR49_TRIAD</name>
<dbReference type="KEGG" id="tad:TRIADDRAFT_8659"/>
<evidence type="ECO:0000313" key="3">
    <source>
        <dbReference type="Proteomes" id="UP000009022"/>
    </source>
</evidence>
<dbReference type="GeneID" id="6752026"/>
<evidence type="ECO:0000313" key="2">
    <source>
        <dbReference type="EMBL" id="EDV26280.1"/>
    </source>
</evidence>